<dbReference type="InterPro" id="IPR008894">
    <property type="entry name" value="QdtA_cupin_dom"/>
</dbReference>
<dbReference type="STRING" id="266748.HY04_10185"/>
<feature type="domain" description="Sugar 3,4-ketoisomerase QdtA cupin" evidence="1">
    <location>
        <begin position="6"/>
        <end position="120"/>
    </location>
</feature>
<accession>A0A3S4WSM8</accession>
<evidence type="ECO:0000259" key="1">
    <source>
        <dbReference type="Pfam" id="PF05523"/>
    </source>
</evidence>
<dbReference type="Proteomes" id="UP000028349">
    <property type="component" value="Unassembled WGS sequence"/>
</dbReference>
<organism evidence="3 5">
    <name type="scientific">Kaistella antarctica</name>
    <dbReference type="NCBI Taxonomy" id="266748"/>
    <lineage>
        <taxon>Bacteria</taxon>
        <taxon>Pseudomonadati</taxon>
        <taxon>Bacteroidota</taxon>
        <taxon>Flavobacteriia</taxon>
        <taxon>Flavobacteriales</taxon>
        <taxon>Weeksellaceae</taxon>
        <taxon>Chryseobacterium group</taxon>
        <taxon>Kaistella</taxon>
    </lineage>
</organism>
<dbReference type="AlphaFoldDB" id="A0A3S4WSM8"/>
<keyword evidence="4" id="KW-1185">Reference proteome</keyword>
<name>A0A3S4WSM8_9FLAO</name>
<dbReference type="SUPFAM" id="SSF51182">
    <property type="entry name" value="RmlC-like cupins"/>
    <property type="match status" value="1"/>
</dbReference>
<dbReference type="EMBL" id="JPEP01000002">
    <property type="protein sequence ID" value="KEY18830.1"/>
    <property type="molecule type" value="Genomic_DNA"/>
</dbReference>
<reference evidence="2 4" key="1">
    <citation type="submission" date="2014-07" db="EMBL/GenBank/DDBJ databases">
        <authorList>
            <person name="Pisani N.G."/>
            <person name="Newman J.D."/>
        </authorList>
    </citation>
    <scope>NUCLEOTIDE SEQUENCE [LARGE SCALE GENOMIC DNA]</scope>
    <source>
        <strain evidence="2 4">LMG 24720</strain>
    </source>
</reference>
<dbReference type="InterPro" id="IPR011051">
    <property type="entry name" value="RmlC_Cupin_sf"/>
</dbReference>
<dbReference type="OrthoDB" id="826649at2"/>
<dbReference type="EMBL" id="LR134441">
    <property type="protein sequence ID" value="VEH99412.1"/>
    <property type="molecule type" value="Genomic_DNA"/>
</dbReference>
<proteinExistence type="predicted"/>
<sequence>MEPIIIKGNRYQDERGTICYNNDFKTLGIKRVYTIVNINTDFVRGWQGHKIEQRWFSAIAGSFTIRIVKIDCWDKPSKNLPILEFVVDSSKMDVVHIPKGYANSIQANEEQSKLLVLSDYELGEVQDEFRFPVDYFN</sequence>
<dbReference type="InterPro" id="IPR014710">
    <property type="entry name" value="RmlC-like_jellyroll"/>
</dbReference>
<evidence type="ECO:0000313" key="3">
    <source>
        <dbReference type="EMBL" id="VEH99412.1"/>
    </source>
</evidence>
<evidence type="ECO:0000313" key="4">
    <source>
        <dbReference type="Proteomes" id="UP000028349"/>
    </source>
</evidence>
<reference evidence="3 5" key="2">
    <citation type="submission" date="2018-12" db="EMBL/GenBank/DDBJ databases">
        <authorList>
            <consortium name="Pathogen Informatics"/>
        </authorList>
    </citation>
    <scope>NUCLEOTIDE SEQUENCE [LARGE SCALE GENOMIC DNA]</scope>
    <source>
        <strain evidence="3 5">NCTC13489</strain>
    </source>
</reference>
<dbReference type="RefSeq" id="WP_034719413.1">
    <property type="nucleotide sequence ID" value="NZ_FOIX01000004.1"/>
</dbReference>
<evidence type="ECO:0000313" key="5">
    <source>
        <dbReference type="Proteomes" id="UP000270036"/>
    </source>
</evidence>
<dbReference type="Pfam" id="PF05523">
    <property type="entry name" value="FdtA"/>
    <property type="match status" value="1"/>
</dbReference>
<dbReference type="Gene3D" id="2.60.120.10">
    <property type="entry name" value="Jelly Rolls"/>
    <property type="match status" value="1"/>
</dbReference>
<dbReference type="KEGG" id="cant:NCTC13489_01523"/>
<gene>
    <name evidence="2" type="ORF">HY04_10185</name>
    <name evidence="3" type="ORF">NCTC13489_01523</name>
</gene>
<protein>
    <submittedName>
        <fullName evidence="2">Sugar epimerase</fullName>
    </submittedName>
    <submittedName>
        <fullName evidence="3">WxcM-like, C-terminal</fullName>
    </submittedName>
</protein>
<evidence type="ECO:0000313" key="2">
    <source>
        <dbReference type="EMBL" id="KEY18830.1"/>
    </source>
</evidence>
<dbReference type="Proteomes" id="UP000270036">
    <property type="component" value="Chromosome"/>
</dbReference>